<dbReference type="InterPro" id="IPR009081">
    <property type="entry name" value="PP-bd_ACP"/>
</dbReference>
<proteinExistence type="predicted"/>
<evidence type="ECO:0000313" key="3">
    <source>
        <dbReference type="EMBL" id="VUC22845.1"/>
    </source>
</evidence>
<protein>
    <recommendedName>
        <fullName evidence="2">Carrier domain-containing protein</fullName>
    </recommendedName>
</protein>
<dbReference type="SUPFAM" id="SSF47336">
    <property type="entry name" value="ACP-like"/>
    <property type="match status" value="1"/>
</dbReference>
<evidence type="ECO:0000256" key="1">
    <source>
        <dbReference type="SAM" id="MobiDB-lite"/>
    </source>
</evidence>
<accession>A0ABY6TWJ5</accession>
<dbReference type="EMBL" id="CABFNS010000697">
    <property type="protein sequence ID" value="VUC22845.1"/>
    <property type="molecule type" value="Genomic_DNA"/>
</dbReference>
<name>A0ABY6TWJ5_BIOOC</name>
<reference evidence="3 4" key="1">
    <citation type="submission" date="2019-06" db="EMBL/GenBank/DDBJ databases">
        <authorList>
            <person name="Broberg M."/>
        </authorList>
    </citation>
    <scope>NUCLEOTIDE SEQUENCE [LARGE SCALE GENOMIC DNA]</scope>
</reference>
<feature type="domain" description="Carrier" evidence="2">
    <location>
        <begin position="17"/>
        <end position="90"/>
    </location>
</feature>
<sequence length="344" mass="37251">MAQEKAVGKYSASAAKQQISEIVLTEIAQTLNINRDQIPLFDSFVELGGNISSAFQLEGRLKQLGIAVSADDVFRCRTIAELQTHARSVEQVLSPTAGYNGPPVMPMAMPMDTRNHNVSPANGQSASSSIYGAQSIYGVPSVYAPKGFHGPSASVYSLPSVYGALPEQKALESVSAREPAKVVEEVIEEPSQAAATKDGQANGEATPEDRLMQDLEGFLSMAARGDHYCLLRVAAGPFKNNLVAFVSNKTEPVSEAKGFYLPVADQLKVIEERIRRINMALREWGAESPAPDLWIPVHAMVLKKNGNPALRALQWWLRNLADAEQDRIRNFQTVLGHAAPSSAP</sequence>
<organism evidence="3 4">
    <name type="scientific">Bionectria ochroleuca</name>
    <name type="common">Gliocladium roseum</name>
    <dbReference type="NCBI Taxonomy" id="29856"/>
    <lineage>
        <taxon>Eukaryota</taxon>
        <taxon>Fungi</taxon>
        <taxon>Dikarya</taxon>
        <taxon>Ascomycota</taxon>
        <taxon>Pezizomycotina</taxon>
        <taxon>Sordariomycetes</taxon>
        <taxon>Hypocreomycetidae</taxon>
        <taxon>Hypocreales</taxon>
        <taxon>Bionectriaceae</taxon>
        <taxon>Clonostachys</taxon>
    </lineage>
</organism>
<comment type="caution">
    <text evidence="3">The sequence shown here is derived from an EMBL/GenBank/DDBJ whole genome shotgun (WGS) entry which is preliminary data.</text>
</comment>
<feature type="region of interest" description="Disordered" evidence="1">
    <location>
        <begin position="187"/>
        <end position="206"/>
    </location>
</feature>
<keyword evidence="4" id="KW-1185">Reference proteome</keyword>
<dbReference type="Pfam" id="PF00550">
    <property type="entry name" value="PP-binding"/>
    <property type="match status" value="1"/>
</dbReference>
<evidence type="ECO:0000313" key="4">
    <source>
        <dbReference type="Proteomes" id="UP000766486"/>
    </source>
</evidence>
<dbReference type="InterPro" id="IPR036736">
    <property type="entry name" value="ACP-like_sf"/>
</dbReference>
<feature type="non-terminal residue" evidence="3">
    <location>
        <position position="344"/>
    </location>
</feature>
<evidence type="ECO:0000259" key="2">
    <source>
        <dbReference type="PROSITE" id="PS50075"/>
    </source>
</evidence>
<dbReference type="Gene3D" id="1.10.1200.10">
    <property type="entry name" value="ACP-like"/>
    <property type="match status" value="1"/>
</dbReference>
<dbReference type="Proteomes" id="UP000766486">
    <property type="component" value="Unassembled WGS sequence"/>
</dbReference>
<gene>
    <name evidence="3" type="ORF">CLO192961_LOCUS97699</name>
</gene>
<dbReference type="PROSITE" id="PS50075">
    <property type="entry name" value="CARRIER"/>
    <property type="match status" value="1"/>
</dbReference>